<dbReference type="Gene3D" id="3.30.200.20">
    <property type="entry name" value="Phosphorylase Kinase, domain 1"/>
    <property type="match status" value="1"/>
</dbReference>
<dbReference type="CDD" id="cd14014">
    <property type="entry name" value="STKc_PknB_like"/>
    <property type="match status" value="1"/>
</dbReference>
<feature type="binding site" evidence="9">
    <location>
        <position position="65"/>
    </location>
    <ligand>
        <name>ATP</name>
        <dbReference type="ChEBI" id="CHEBI:30616"/>
    </ligand>
</feature>
<reference evidence="11" key="2">
    <citation type="submission" date="2020-08" db="EMBL/GenBank/DDBJ databases">
        <authorList>
            <person name="Chen M."/>
            <person name="Teng W."/>
            <person name="Zhao L."/>
            <person name="Hu C."/>
            <person name="Zhou Y."/>
            <person name="Han B."/>
            <person name="Song L."/>
            <person name="Shu W."/>
        </authorList>
    </citation>
    <scope>NUCLEOTIDE SEQUENCE</scope>
    <source>
        <strain evidence="11">FACHB-1375</strain>
    </source>
</reference>
<dbReference type="EMBL" id="JACJPW010000031">
    <property type="protein sequence ID" value="MBD2182084.1"/>
    <property type="molecule type" value="Genomic_DNA"/>
</dbReference>
<evidence type="ECO:0000259" key="10">
    <source>
        <dbReference type="PROSITE" id="PS50011"/>
    </source>
</evidence>
<dbReference type="Gene3D" id="1.10.10.1770">
    <property type="entry name" value="Gun4-like"/>
    <property type="match status" value="1"/>
</dbReference>
<evidence type="ECO:0000256" key="8">
    <source>
        <dbReference type="ARBA" id="ARBA00048679"/>
    </source>
</evidence>
<keyword evidence="6 9" id="KW-0067">ATP-binding</keyword>
<dbReference type="EC" id="2.7.11.1" evidence="1"/>
<dbReference type="AlphaFoldDB" id="A0A926VG89"/>
<proteinExistence type="predicted"/>
<reference evidence="11" key="1">
    <citation type="journal article" date="2015" name="ISME J.">
        <title>Draft Genome Sequence of Streptomyces incarnatus NRRL8089, which Produces the Nucleoside Antibiotic Sinefungin.</title>
        <authorList>
            <person name="Oshima K."/>
            <person name="Hattori M."/>
            <person name="Shimizu H."/>
            <person name="Fukuda K."/>
            <person name="Nemoto M."/>
            <person name="Inagaki K."/>
            <person name="Tamura T."/>
        </authorList>
    </citation>
    <scope>NUCLEOTIDE SEQUENCE</scope>
    <source>
        <strain evidence="11">FACHB-1375</strain>
    </source>
</reference>
<comment type="catalytic activity">
    <reaction evidence="8">
        <text>L-seryl-[protein] + ATP = O-phospho-L-seryl-[protein] + ADP + H(+)</text>
        <dbReference type="Rhea" id="RHEA:17989"/>
        <dbReference type="Rhea" id="RHEA-COMP:9863"/>
        <dbReference type="Rhea" id="RHEA-COMP:11604"/>
        <dbReference type="ChEBI" id="CHEBI:15378"/>
        <dbReference type="ChEBI" id="CHEBI:29999"/>
        <dbReference type="ChEBI" id="CHEBI:30616"/>
        <dbReference type="ChEBI" id="CHEBI:83421"/>
        <dbReference type="ChEBI" id="CHEBI:456216"/>
        <dbReference type="EC" id="2.7.11.1"/>
    </reaction>
</comment>
<dbReference type="InterPro" id="IPR000719">
    <property type="entry name" value="Prot_kinase_dom"/>
</dbReference>
<comment type="caution">
    <text evidence="11">The sequence shown here is derived from an EMBL/GenBank/DDBJ whole genome shotgun (WGS) entry which is preliminary data.</text>
</comment>
<keyword evidence="3" id="KW-0808">Transferase</keyword>
<dbReference type="CDD" id="cd16383">
    <property type="entry name" value="GUN4"/>
    <property type="match status" value="1"/>
</dbReference>
<evidence type="ECO:0000256" key="1">
    <source>
        <dbReference type="ARBA" id="ARBA00012513"/>
    </source>
</evidence>
<evidence type="ECO:0000313" key="12">
    <source>
        <dbReference type="Proteomes" id="UP000641646"/>
    </source>
</evidence>
<keyword evidence="2" id="KW-0723">Serine/threonine-protein kinase</keyword>
<evidence type="ECO:0000256" key="7">
    <source>
        <dbReference type="ARBA" id="ARBA00047899"/>
    </source>
</evidence>
<evidence type="ECO:0000313" key="11">
    <source>
        <dbReference type="EMBL" id="MBD2182084.1"/>
    </source>
</evidence>
<evidence type="ECO:0000256" key="3">
    <source>
        <dbReference type="ARBA" id="ARBA00022679"/>
    </source>
</evidence>
<dbReference type="InterPro" id="IPR037215">
    <property type="entry name" value="GUN4-like_sf"/>
</dbReference>
<dbReference type="SUPFAM" id="SSF56112">
    <property type="entry name" value="Protein kinase-like (PK-like)"/>
    <property type="match status" value="1"/>
</dbReference>
<comment type="catalytic activity">
    <reaction evidence="7">
        <text>L-threonyl-[protein] + ATP = O-phospho-L-threonyl-[protein] + ADP + H(+)</text>
        <dbReference type="Rhea" id="RHEA:46608"/>
        <dbReference type="Rhea" id="RHEA-COMP:11060"/>
        <dbReference type="Rhea" id="RHEA-COMP:11605"/>
        <dbReference type="ChEBI" id="CHEBI:15378"/>
        <dbReference type="ChEBI" id="CHEBI:30013"/>
        <dbReference type="ChEBI" id="CHEBI:30616"/>
        <dbReference type="ChEBI" id="CHEBI:61977"/>
        <dbReference type="ChEBI" id="CHEBI:456216"/>
        <dbReference type="EC" id="2.7.11.1"/>
    </reaction>
</comment>
<gene>
    <name evidence="11" type="ORF">H6G03_13375</name>
</gene>
<evidence type="ECO:0000256" key="2">
    <source>
        <dbReference type="ARBA" id="ARBA00022527"/>
    </source>
</evidence>
<dbReference type="Proteomes" id="UP000641646">
    <property type="component" value="Unassembled WGS sequence"/>
</dbReference>
<dbReference type="InterPro" id="IPR011009">
    <property type="entry name" value="Kinase-like_dom_sf"/>
</dbReference>
<dbReference type="PROSITE" id="PS50011">
    <property type="entry name" value="PROTEIN_KINASE_DOM"/>
    <property type="match status" value="1"/>
</dbReference>
<name>A0A926VG89_9CYAN</name>
<evidence type="ECO:0000256" key="6">
    <source>
        <dbReference type="ARBA" id="ARBA00022840"/>
    </source>
</evidence>
<dbReference type="SUPFAM" id="SSF140869">
    <property type="entry name" value="GUN4-like"/>
    <property type="match status" value="1"/>
</dbReference>
<dbReference type="NCBIfam" id="NF045510">
    <property type="entry name" value="4Cys_prefix_kin"/>
    <property type="match status" value="1"/>
</dbReference>
<dbReference type="PROSITE" id="PS00107">
    <property type="entry name" value="PROTEIN_KINASE_ATP"/>
    <property type="match status" value="1"/>
</dbReference>
<sequence length="475" mass="54094">MSYCLTPGCQNPQAPDNAQFCLSCGSPLLLKQQYRPLKPIGKGGFGRTFLAVDENHPSKQRCVIKQLYLEGNQNTLVIKKATQLFHQEAARLNELGKHPQIPALLGHFEQQKRLYLVQEFIDGQTLQQESQQKGVFNETQIWELLRDLLPVLKYVHDRNILHRDIKPANIMRCRKDGKLILIDFGVAKVITDTALYRTGTAVGTPEYVAAEQMKGKALPASDLYSLGVSCIYLLTGVPPLDMFDAVENRWVWRDFLPQGTQVSDRLGRILDRLVKSTVSQRYKSVAEVMQAIEATPKTPRQPQQAAPPPSVNFFTKLFRPQIGQIQRGNLISEAGVDYSRLQYLLAAGKWEQADKETWTVMCHILRKSPSNYLQTGDIEKLPCEDLEIIDRLWVKFSKGHFGWSVQKQIFELVEEDYAQFCDRIGWPSHDARSPYLKFSLSAPLGHLPSRSWIGGYQWWRHAAIMASKLDRCQIA</sequence>
<keyword evidence="12" id="KW-1185">Reference proteome</keyword>
<dbReference type="Pfam" id="PF00069">
    <property type="entry name" value="Pkinase"/>
    <property type="match status" value="1"/>
</dbReference>
<dbReference type="PANTHER" id="PTHR24363">
    <property type="entry name" value="SERINE/THREONINE PROTEIN KINASE"/>
    <property type="match status" value="1"/>
</dbReference>
<protein>
    <recommendedName>
        <fullName evidence="1">non-specific serine/threonine protein kinase</fullName>
        <ecNumber evidence="1">2.7.11.1</ecNumber>
    </recommendedName>
</protein>
<evidence type="ECO:0000256" key="4">
    <source>
        <dbReference type="ARBA" id="ARBA00022741"/>
    </source>
</evidence>
<dbReference type="Pfam" id="PF05419">
    <property type="entry name" value="GUN4"/>
    <property type="match status" value="1"/>
</dbReference>
<dbReference type="Gene3D" id="1.25.40.620">
    <property type="match status" value="1"/>
</dbReference>
<dbReference type="GO" id="GO:0004674">
    <property type="term" value="F:protein serine/threonine kinase activity"/>
    <property type="evidence" value="ECO:0007669"/>
    <property type="project" value="UniProtKB-KW"/>
</dbReference>
<dbReference type="InterPro" id="IPR017441">
    <property type="entry name" value="Protein_kinase_ATP_BS"/>
</dbReference>
<dbReference type="InterPro" id="IPR008629">
    <property type="entry name" value="GUN4-like"/>
</dbReference>
<keyword evidence="4 9" id="KW-0547">Nucleotide-binding</keyword>
<evidence type="ECO:0000256" key="5">
    <source>
        <dbReference type="ARBA" id="ARBA00022777"/>
    </source>
</evidence>
<dbReference type="RefSeq" id="WP_190464896.1">
    <property type="nucleotide sequence ID" value="NZ_JACJPW010000031.1"/>
</dbReference>
<evidence type="ECO:0000256" key="9">
    <source>
        <dbReference type="PROSITE-ProRule" id="PRU10141"/>
    </source>
</evidence>
<dbReference type="SMART" id="SM00220">
    <property type="entry name" value="S_TKc"/>
    <property type="match status" value="1"/>
</dbReference>
<dbReference type="PANTHER" id="PTHR24363:SF0">
    <property type="entry name" value="SERINE_THREONINE KINASE LIKE DOMAIN CONTAINING 1"/>
    <property type="match status" value="1"/>
</dbReference>
<dbReference type="GO" id="GO:0005524">
    <property type="term" value="F:ATP binding"/>
    <property type="evidence" value="ECO:0007669"/>
    <property type="project" value="UniProtKB-UniRule"/>
</dbReference>
<organism evidence="11 12">
    <name type="scientific">Aerosakkonema funiforme FACHB-1375</name>
    <dbReference type="NCBI Taxonomy" id="2949571"/>
    <lineage>
        <taxon>Bacteria</taxon>
        <taxon>Bacillati</taxon>
        <taxon>Cyanobacteriota</taxon>
        <taxon>Cyanophyceae</taxon>
        <taxon>Oscillatoriophycideae</taxon>
        <taxon>Aerosakkonematales</taxon>
        <taxon>Aerosakkonemataceae</taxon>
        <taxon>Aerosakkonema</taxon>
    </lineage>
</organism>
<accession>A0A926VG89</accession>
<keyword evidence="5" id="KW-0418">Kinase</keyword>
<dbReference type="Gene3D" id="1.10.510.10">
    <property type="entry name" value="Transferase(Phosphotransferase) domain 1"/>
    <property type="match status" value="1"/>
</dbReference>
<feature type="domain" description="Protein kinase" evidence="10">
    <location>
        <begin position="34"/>
        <end position="293"/>
    </location>
</feature>